<evidence type="ECO:0000313" key="4">
    <source>
        <dbReference type="EMBL" id="CAF4268767.1"/>
    </source>
</evidence>
<dbReference type="Proteomes" id="UP000681967">
    <property type="component" value="Unassembled WGS sequence"/>
</dbReference>
<dbReference type="AlphaFoldDB" id="A0A820E280"/>
<reference evidence="3" key="1">
    <citation type="submission" date="2021-02" db="EMBL/GenBank/DDBJ databases">
        <authorList>
            <person name="Nowell W R."/>
        </authorList>
    </citation>
    <scope>NUCLEOTIDE SEQUENCE</scope>
</reference>
<proteinExistence type="predicted"/>
<evidence type="ECO:0000313" key="2">
    <source>
        <dbReference type="EMBL" id="CAF4140690.1"/>
    </source>
</evidence>
<comment type="caution">
    <text evidence="3">The sequence shown here is derived from an EMBL/GenBank/DDBJ whole genome shotgun (WGS) entry which is preliminary data.</text>
</comment>
<evidence type="ECO:0000313" key="3">
    <source>
        <dbReference type="EMBL" id="CAF4241453.1"/>
    </source>
</evidence>
<dbReference type="EMBL" id="CAJOBH010009423">
    <property type="protein sequence ID" value="CAF4140690.1"/>
    <property type="molecule type" value="Genomic_DNA"/>
</dbReference>
<gene>
    <name evidence="2" type="ORF">BYL167_LOCUS21009</name>
    <name evidence="1" type="ORF">GIL414_LOCUS15110</name>
    <name evidence="4" type="ORF">SMN809_LOCUS24740</name>
    <name evidence="3" type="ORF">UXM345_LOCUS30205</name>
</gene>
<dbReference type="EMBL" id="CAJOBI010030229">
    <property type="protein sequence ID" value="CAF4268767.1"/>
    <property type="molecule type" value="Genomic_DNA"/>
</dbReference>
<dbReference type="Proteomes" id="UP000663842">
    <property type="component" value="Unassembled WGS sequence"/>
</dbReference>
<dbReference type="Proteomes" id="UP000676336">
    <property type="component" value="Unassembled WGS sequence"/>
</dbReference>
<evidence type="ECO:0000313" key="1">
    <source>
        <dbReference type="EMBL" id="CAF4063743.1"/>
    </source>
</evidence>
<dbReference type="EMBL" id="CAJOBF010007792">
    <property type="protein sequence ID" value="CAF4241453.1"/>
    <property type="molecule type" value="Genomic_DNA"/>
</dbReference>
<organism evidence="3 5">
    <name type="scientific">Rotaria magnacalcarata</name>
    <dbReference type="NCBI Taxonomy" id="392030"/>
    <lineage>
        <taxon>Eukaryota</taxon>
        <taxon>Metazoa</taxon>
        <taxon>Spiralia</taxon>
        <taxon>Gnathifera</taxon>
        <taxon>Rotifera</taxon>
        <taxon>Eurotatoria</taxon>
        <taxon>Bdelloidea</taxon>
        <taxon>Philodinida</taxon>
        <taxon>Philodinidae</taxon>
        <taxon>Rotaria</taxon>
    </lineage>
</organism>
<sequence length="95" mass="10947">MYSHIAHHCNEVVNYDHNARGKTIITMRDLVEQSLRAWSNNNFVEFTYISEENGELELGEKSYVSYTLYSQRGCTNKRFLGNNDWSTGSQAAYNG</sequence>
<dbReference type="Proteomes" id="UP000681720">
    <property type="component" value="Unassembled WGS sequence"/>
</dbReference>
<evidence type="ECO:0000313" key="5">
    <source>
        <dbReference type="Proteomes" id="UP000663842"/>
    </source>
</evidence>
<name>A0A820E280_9BILA</name>
<accession>A0A820E280</accession>
<dbReference type="EMBL" id="CAJOBJ010006565">
    <property type="protein sequence ID" value="CAF4063743.1"/>
    <property type="molecule type" value="Genomic_DNA"/>
</dbReference>
<protein>
    <submittedName>
        <fullName evidence="3">Uncharacterized protein</fullName>
    </submittedName>
</protein>